<dbReference type="OrthoDB" id="1098640at2"/>
<comment type="caution">
    <text evidence="6">The sequence shown here is derived from an EMBL/GenBank/DDBJ whole genome shotgun (WGS) entry which is preliminary data.</text>
</comment>
<dbReference type="RefSeq" id="WP_044634090.1">
    <property type="nucleotide sequence ID" value="NZ_JTDW01000025.1"/>
</dbReference>
<reference evidence="6 7" key="1">
    <citation type="submission" date="2014-11" db="EMBL/GenBank/DDBJ databases">
        <title>Tamlana sedimentorum sp. nov., isolated from shallow sand sediments of the Sea of Japan.</title>
        <authorList>
            <person name="Romanenko L.A."/>
        </authorList>
    </citation>
    <scope>NUCLEOTIDE SEQUENCE [LARGE SCALE GENOMIC DNA]</scope>
    <source>
        <strain evidence="6 7">JCM 19808</strain>
    </source>
</reference>
<accession>A0A0D7VXR4</accession>
<evidence type="ECO:0000313" key="7">
    <source>
        <dbReference type="Proteomes" id="UP000032578"/>
    </source>
</evidence>
<dbReference type="STRING" id="1435349.PW52_16515"/>
<dbReference type="InterPro" id="IPR050553">
    <property type="entry name" value="Thioredoxin_ResA/DsbE_sf"/>
</dbReference>
<dbReference type="SUPFAM" id="SSF52833">
    <property type="entry name" value="Thioredoxin-like"/>
    <property type="match status" value="1"/>
</dbReference>
<dbReference type="GO" id="GO:0030313">
    <property type="term" value="C:cell envelope"/>
    <property type="evidence" value="ECO:0007669"/>
    <property type="project" value="UniProtKB-SubCell"/>
</dbReference>
<evidence type="ECO:0000256" key="1">
    <source>
        <dbReference type="ARBA" id="ARBA00004196"/>
    </source>
</evidence>
<comment type="subcellular location">
    <subcellularLocation>
        <location evidence="1">Cell envelope</location>
    </subcellularLocation>
</comment>
<dbReference type="PROSITE" id="PS51257">
    <property type="entry name" value="PROKAR_LIPOPROTEIN"/>
    <property type="match status" value="1"/>
</dbReference>
<dbReference type="CDD" id="cd02966">
    <property type="entry name" value="TlpA_like_family"/>
    <property type="match status" value="1"/>
</dbReference>
<dbReference type="PATRIC" id="fig|1435349.4.peg.1728"/>
<dbReference type="GO" id="GO:0017004">
    <property type="term" value="P:cytochrome complex assembly"/>
    <property type="evidence" value="ECO:0007669"/>
    <property type="project" value="UniProtKB-KW"/>
</dbReference>
<dbReference type="Proteomes" id="UP000032578">
    <property type="component" value="Unassembled WGS sequence"/>
</dbReference>
<dbReference type="Pfam" id="PF13905">
    <property type="entry name" value="Thioredoxin_8"/>
    <property type="match status" value="1"/>
</dbReference>
<dbReference type="InterPro" id="IPR036249">
    <property type="entry name" value="Thioredoxin-like_sf"/>
</dbReference>
<evidence type="ECO:0000313" key="6">
    <source>
        <dbReference type="EMBL" id="KJD31641.1"/>
    </source>
</evidence>
<dbReference type="EMBL" id="JTDW01000025">
    <property type="protein sequence ID" value="KJD31641.1"/>
    <property type="molecule type" value="Genomic_DNA"/>
</dbReference>
<evidence type="ECO:0000259" key="5">
    <source>
        <dbReference type="PROSITE" id="PS51352"/>
    </source>
</evidence>
<gene>
    <name evidence="6" type="ORF">PW52_16515</name>
</gene>
<keyword evidence="7" id="KW-1185">Reference proteome</keyword>
<keyword evidence="4" id="KW-0676">Redox-active center</keyword>
<dbReference type="InterPro" id="IPR012336">
    <property type="entry name" value="Thioredoxin-like_fold"/>
</dbReference>
<evidence type="ECO:0000256" key="2">
    <source>
        <dbReference type="ARBA" id="ARBA00022748"/>
    </source>
</evidence>
<dbReference type="Gene3D" id="3.40.30.10">
    <property type="entry name" value="Glutaredoxin"/>
    <property type="match status" value="1"/>
</dbReference>
<sequence length="163" mass="18625">MKKLSLVILTVVTFLSCNKQEPTQFSEEALNDTFISLAGNQVSFQSILNKHKGKTIVIDIWASWCSDCIKNMPKVKKLQAQFPDVEYVFLSLDRSIDSWKHGINKYQVTGDHYYLPNAKDCAFADFVNISWIPRYMVINKAGEIVVFNVIEADDEKLLEAIKN</sequence>
<protein>
    <recommendedName>
        <fullName evidence="5">Thioredoxin domain-containing protein</fullName>
    </recommendedName>
</protein>
<feature type="domain" description="Thioredoxin" evidence="5">
    <location>
        <begin position="23"/>
        <end position="163"/>
    </location>
</feature>
<organism evidence="6 7">
    <name type="scientific">Neotamlana sedimentorum</name>
    <dbReference type="NCBI Taxonomy" id="1435349"/>
    <lineage>
        <taxon>Bacteria</taxon>
        <taxon>Pseudomonadati</taxon>
        <taxon>Bacteroidota</taxon>
        <taxon>Flavobacteriia</taxon>
        <taxon>Flavobacteriales</taxon>
        <taxon>Flavobacteriaceae</taxon>
        <taxon>Neotamlana</taxon>
    </lineage>
</organism>
<dbReference type="InterPro" id="IPR013766">
    <property type="entry name" value="Thioredoxin_domain"/>
</dbReference>
<keyword evidence="3" id="KW-1015">Disulfide bond</keyword>
<evidence type="ECO:0000256" key="4">
    <source>
        <dbReference type="ARBA" id="ARBA00023284"/>
    </source>
</evidence>
<dbReference type="PANTHER" id="PTHR42852:SF6">
    <property type="entry name" value="THIOL:DISULFIDE INTERCHANGE PROTEIN DSBE"/>
    <property type="match status" value="1"/>
</dbReference>
<name>A0A0D7VXR4_9FLAO</name>
<dbReference type="PANTHER" id="PTHR42852">
    <property type="entry name" value="THIOL:DISULFIDE INTERCHANGE PROTEIN DSBE"/>
    <property type="match status" value="1"/>
</dbReference>
<proteinExistence type="predicted"/>
<keyword evidence="2" id="KW-0201">Cytochrome c-type biogenesis</keyword>
<dbReference type="PROSITE" id="PS51352">
    <property type="entry name" value="THIOREDOXIN_2"/>
    <property type="match status" value="1"/>
</dbReference>
<evidence type="ECO:0000256" key="3">
    <source>
        <dbReference type="ARBA" id="ARBA00023157"/>
    </source>
</evidence>
<dbReference type="AlphaFoldDB" id="A0A0D7VXR4"/>